<comment type="caution">
    <text evidence="1">The sequence shown here is derived from an EMBL/GenBank/DDBJ whole genome shotgun (WGS) entry which is preliminary data.</text>
</comment>
<name>A0ABR7J0N3_9FLAO</name>
<dbReference type="RefSeq" id="WP_166125703.1">
    <property type="nucleotide sequence ID" value="NZ_JAANOQ010000002.1"/>
</dbReference>
<accession>A0ABR7J0N3</accession>
<protein>
    <submittedName>
        <fullName evidence="1">Uncharacterized protein</fullName>
    </submittedName>
</protein>
<keyword evidence="2" id="KW-1185">Reference proteome</keyword>
<proteinExistence type="predicted"/>
<sequence length="143" mass="16727">MTRDEFILHLRESSLIALKFAEHFVKDKLTTDFKYNVILNASNDDLNFNQFDFYQEDNGIIKLNLIDIEVIDLLYRKNKVPVWININVLKSSRKSTTFNLLCAGRFTDNKEEFYYNNKIGSTPFGIKSPELPIDYSQGKKFSL</sequence>
<evidence type="ECO:0000313" key="2">
    <source>
        <dbReference type="Proteomes" id="UP000605990"/>
    </source>
</evidence>
<dbReference type="EMBL" id="JACRUN010000006">
    <property type="protein sequence ID" value="MBC5835307.1"/>
    <property type="molecule type" value="Genomic_DNA"/>
</dbReference>
<dbReference type="Proteomes" id="UP000605990">
    <property type="component" value="Unassembled WGS sequence"/>
</dbReference>
<evidence type="ECO:0000313" key="1">
    <source>
        <dbReference type="EMBL" id="MBC5835307.1"/>
    </source>
</evidence>
<organism evidence="1 2">
    <name type="scientific">Flavobacterium bernardetii</name>
    <dbReference type="NCBI Taxonomy" id="2813823"/>
    <lineage>
        <taxon>Bacteria</taxon>
        <taxon>Pseudomonadati</taxon>
        <taxon>Bacteroidota</taxon>
        <taxon>Flavobacteriia</taxon>
        <taxon>Flavobacteriales</taxon>
        <taxon>Flavobacteriaceae</taxon>
        <taxon>Flavobacterium</taxon>
    </lineage>
</organism>
<reference evidence="1 2" key="1">
    <citation type="submission" date="2020-08" db="EMBL/GenBank/DDBJ databases">
        <title>Description of novel Flavobacterium F-408 isolate.</title>
        <authorList>
            <person name="Saticioglu I.B."/>
            <person name="Duman M."/>
            <person name="Altun S."/>
        </authorList>
    </citation>
    <scope>NUCLEOTIDE SEQUENCE [LARGE SCALE GENOMIC DNA]</scope>
    <source>
        <strain evidence="1 2">F-408</strain>
    </source>
</reference>
<gene>
    <name evidence="1" type="ORF">H8R27_10465</name>
</gene>